<name>A0ABW4FQJ8_9PSEU</name>
<dbReference type="InterPro" id="IPR001123">
    <property type="entry name" value="LeuE-type"/>
</dbReference>
<keyword evidence="3 6" id="KW-0812">Transmembrane</keyword>
<dbReference type="PANTHER" id="PTHR30086">
    <property type="entry name" value="ARGININE EXPORTER PROTEIN ARGO"/>
    <property type="match status" value="1"/>
</dbReference>
<feature type="transmembrane region" description="Helical" evidence="6">
    <location>
        <begin position="117"/>
        <end position="141"/>
    </location>
</feature>
<comment type="caution">
    <text evidence="7">The sequence shown here is derived from an EMBL/GenBank/DDBJ whole genome shotgun (WGS) entry which is preliminary data.</text>
</comment>
<evidence type="ECO:0000313" key="7">
    <source>
        <dbReference type="EMBL" id="MFD1532870.1"/>
    </source>
</evidence>
<accession>A0ABW4FQJ8</accession>
<feature type="transmembrane region" description="Helical" evidence="6">
    <location>
        <begin position="185"/>
        <end position="205"/>
    </location>
</feature>
<keyword evidence="5 6" id="KW-0472">Membrane</keyword>
<dbReference type="RefSeq" id="WP_343986057.1">
    <property type="nucleotide sequence ID" value="NZ_BAAAJG010000027.1"/>
</dbReference>
<protein>
    <submittedName>
        <fullName evidence="7">LysE family transporter</fullName>
    </submittedName>
</protein>
<evidence type="ECO:0000313" key="8">
    <source>
        <dbReference type="Proteomes" id="UP001597145"/>
    </source>
</evidence>
<evidence type="ECO:0000256" key="4">
    <source>
        <dbReference type="ARBA" id="ARBA00022989"/>
    </source>
</evidence>
<feature type="transmembrane region" description="Helical" evidence="6">
    <location>
        <begin position="153"/>
        <end position="178"/>
    </location>
</feature>
<evidence type="ECO:0000256" key="6">
    <source>
        <dbReference type="SAM" id="Phobius"/>
    </source>
</evidence>
<feature type="transmembrane region" description="Helical" evidence="6">
    <location>
        <begin position="76"/>
        <end position="97"/>
    </location>
</feature>
<evidence type="ECO:0000256" key="5">
    <source>
        <dbReference type="ARBA" id="ARBA00023136"/>
    </source>
</evidence>
<gene>
    <name evidence="7" type="ORF">ACFSCY_25940</name>
</gene>
<dbReference type="Proteomes" id="UP001597145">
    <property type="component" value="Unassembled WGS sequence"/>
</dbReference>
<evidence type="ECO:0000256" key="1">
    <source>
        <dbReference type="ARBA" id="ARBA00004651"/>
    </source>
</evidence>
<dbReference type="PANTHER" id="PTHR30086:SF20">
    <property type="entry name" value="ARGININE EXPORTER PROTEIN ARGO-RELATED"/>
    <property type="match status" value="1"/>
</dbReference>
<dbReference type="EMBL" id="JBHUCP010000020">
    <property type="protein sequence ID" value="MFD1532870.1"/>
    <property type="molecule type" value="Genomic_DNA"/>
</dbReference>
<keyword evidence="4 6" id="KW-1133">Transmembrane helix</keyword>
<comment type="subcellular location">
    <subcellularLocation>
        <location evidence="1">Cell membrane</location>
        <topology evidence="1">Multi-pass membrane protein</topology>
    </subcellularLocation>
</comment>
<sequence>MTGALVAGLLAGYGIALPVGAVATYLVALTARTSLRVGAAAAMGVATADGLYALVAVLGGLALVELIEPVAVPLRWLSAAVLVVVAARAAVTAVRGFRAGPAPTQQRPAPPGVLRAYTSLVAITVVNPTTVVYFTALVLGSQAGAAGSVAEQVVFVAAVLVASASWQLVLAFGGALLGRFLTGPVGRLATALVSSAVMVMLAVMLV</sequence>
<reference evidence="8" key="1">
    <citation type="journal article" date="2019" name="Int. J. Syst. Evol. Microbiol.">
        <title>The Global Catalogue of Microorganisms (GCM) 10K type strain sequencing project: providing services to taxonomists for standard genome sequencing and annotation.</title>
        <authorList>
            <consortium name="The Broad Institute Genomics Platform"/>
            <consortium name="The Broad Institute Genome Sequencing Center for Infectious Disease"/>
            <person name="Wu L."/>
            <person name="Ma J."/>
        </authorList>
    </citation>
    <scope>NUCLEOTIDE SEQUENCE [LARGE SCALE GENOMIC DNA]</scope>
    <source>
        <strain evidence="8">JCM 12165</strain>
    </source>
</reference>
<feature type="transmembrane region" description="Helical" evidence="6">
    <location>
        <begin position="40"/>
        <end position="64"/>
    </location>
</feature>
<keyword evidence="8" id="KW-1185">Reference proteome</keyword>
<feature type="transmembrane region" description="Helical" evidence="6">
    <location>
        <begin position="6"/>
        <end position="28"/>
    </location>
</feature>
<evidence type="ECO:0000256" key="2">
    <source>
        <dbReference type="ARBA" id="ARBA00022475"/>
    </source>
</evidence>
<evidence type="ECO:0000256" key="3">
    <source>
        <dbReference type="ARBA" id="ARBA00022692"/>
    </source>
</evidence>
<organism evidence="7 8">
    <name type="scientific">Pseudonocardia aurantiaca</name>
    <dbReference type="NCBI Taxonomy" id="75290"/>
    <lineage>
        <taxon>Bacteria</taxon>
        <taxon>Bacillati</taxon>
        <taxon>Actinomycetota</taxon>
        <taxon>Actinomycetes</taxon>
        <taxon>Pseudonocardiales</taxon>
        <taxon>Pseudonocardiaceae</taxon>
        <taxon>Pseudonocardia</taxon>
    </lineage>
</organism>
<dbReference type="Pfam" id="PF01810">
    <property type="entry name" value="LysE"/>
    <property type="match status" value="1"/>
</dbReference>
<proteinExistence type="predicted"/>
<keyword evidence="2" id="KW-1003">Cell membrane</keyword>